<proteinExistence type="predicted"/>
<dbReference type="KEGG" id="csr:Cspa_c24460"/>
<evidence type="ECO:0000313" key="3">
    <source>
        <dbReference type="Proteomes" id="UP000011728"/>
    </source>
</evidence>
<dbReference type="OrthoDB" id="271558at2"/>
<dbReference type="PATRIC" id="fig|931276.5.peg.2451"/>
<feature type="domain" description="Rubrerythrin diiron-binding" evidence="1">
    <location>
        <begin position="9"/>
        <end position="155"/>
    </location>
</feature>
<dbReference type="CDD" id="cd01045">
    <property type="entry name" value="Ferritin_like_AB"/>
    <property type="match status" value="1"/>
</dbReference>
<dbReference type="InterPro" id="IPR009078">
    <property type="entry name" value="Ferritin-like_SF"/>
</dbReference>
<dbReference type="GO" id="GO:0046872">
    <property type="term" value="F:metal ion binding"/>
    <property type="evidence" value="ECO:0007669"/>
    <property type="project" value="InterPro"/>
</dbReference>
<dbReference type="EMBL" id="CP004121">
    <property type="protein sequence ID" value="AGF56211.1"/>
    <property type="molecule type" value="Genomic_DNA"/>
</dbReference>
<dbReference type="Gene3D" id="1.20.1260.10">
    <property type="match status" value="1"/>
</dbReference>
<dbReference type="eggNOG" id="COG1633">
    <property type="taxonomic scope" value="Bacteria"/>
</dbReference>
<organism evidence="2 3">
    <name type="scientific">Clostridium saccharoperbutylacetonicum N1-4(HMT)</name>
    <dbReference type="NCBI Taxonomy" id="931276"/>
    <lineage>
        <taxon>Bacteria</taxon>
        <taxon>Bacillati</taxon>
        <taxon>Bacillota</taxon>
        <taxon>Clostridia</taxon>
        <taxon>Eubacteriales</taxon>
        <taxon>Clostridiaceae</taxon>
        <taxon>Clostridium</taxon>
    </lineage>
</organism>
<accession>M1MNB8</accession>
<dbReference type="InterPro" id="IPR012347">
    <property type="entry name" value="Ferritin-like"/>
</dbReference>
<keyword evidence="3" id="KW-1185">Reference proteome</keyword>
<dbReference type="Proteomes" id="UP000011728">
    <property type="component" value="Chromosome"/>
</dbReference>
<protein>
    <recommendedName>
        <fullName evidence="1">Rubrerythrin diiron-binding domain-containing protein</fullName>
    </recommendedName>
</protein>
<sequence>MSNTFNELEILKVAMLMEEEGRAFYTNGAKYADGRLKDFLIAAAGQEILHKELFSKLYDELSSKINEDYDYLFDPEVTSYFKDLIENKVFDKKTPQEDAFKDLKSAIEYSIKSEELTVEVYTKMYEGIERKDVKDVLAKIIEEEKTHIEEFKKLL</sequence>
<dbReference type="SUPFAM" id="SSF47240">
    <property type="entry name" value="Ferritin-like"/>
    <property type="match status" value="1"/>
</dbReference>
<gene>
    <name evidence="2" type="ORF">Cspa_c24460</name>
</gene>
<dbReference type="AlphaFoldDB" id="M1MNB8"/>
<reference evidence="2 3" key="1">
    <citation type="submission" date="2013-02" db="EMBL/GenBank/DDBJ databases">
        <title>Genome sequence of Clostridium saccharoperbutylacetonicum N1-4(HMT).</title>
        <authorList>
            <person name="Poehlein A."/>
            <person name="Daniel R."/>
        </authorList>
    </citation>
    <scope>NUCLEOTIDE SEQUENCE [LARGE SCALE GENOMIC DNA]</scope>
    <source>
        <strain evidence="3">N1-4(HMT)</strain>
    </source>
</reference>
<dbReference type="GO" id="GO:0016491">
    <property type="term" value="F:oxidoreductase activity"/>
    <property type="evidence" value="ECO:0007669"/>
    <property type="project" value="InterPro"/>
</dbReference>
<dbReference type="RefSeq" id="WP_015392530.1">
    <property type="nucleotide sequence ID" value="NC_020291.1"/>
</dbReference>
<evidence type="ECO:0000259" key="1">
    <source>
        <dbReference type="Pfam" id="PF02915"/>
    </source>
</evidence>
<evidence type="ECO:0000313" key="2">
    <source>
        <dbReference type="EMBL" id="AGF56211.1"/>
    </source>
</evidence>
<dbReference type="Pfam" id="PF02915">
    <property type="entry name" value="Rubrerythrin"/>
    <property type="match status" value="1"/>
</dbReference>
<name>M1MNB8_9CLOT</name>
<dbReference type="STRING" id="36745.CLSAP_22610"/>
<dbReference type="HOGENOM" id="CLU_122749_0_0_9"/>
<dbReference type="InterPro" id="IPR003251">
    <property type="entry name" value="Rr_diiron-bd_dom"/>
</dbReference>